<organism evidence="3 4">
    <name type="scientific">Trichocladium antarcticum</name>
    <dbReference type="NCBI Taxonomy" id="1450529"/>
    <lineage>
        <taxon>Eukaryota</taxon>
        <taxon>Fungi</taxon>
        <taxon>Dikarya</taxon>
        <taxon>Ascomycota</taxon>
        <taxon>Pezizomycotina</taxon>
        <taxon>Sordariomycetes</taxon>
        <taxon>Sordariomycetidae</taxon>
        <taxon>Sordariales</taxon>
        <taxon>Chaetomiaceae</taxon>
        <taxon>Trichocladium</taxon>
    </lineage>
</organism>
<name>A0AAN6ZHX4_9PEZI</name>
<feature type="compositionally biased region" description="Basic residues" evidence="1">
    <location>
        <begin position="112"/>
        <end position="121"/>
    </location>
</feature>
<keyword evidence="4" id="KW-1185">Reference proteome</keyword>
<accession>A0AAN6ZHX4</accession>
<evidence type="ECO:0000313" key="4">
    <source>
        <dbReference type="Proteomes" id="UP001304895"/>
    </source>
</evidence>
<dbReference type="AlphaFoldDB" id="A0AAN6ZHX4"/>
<dbReference type="PRINTS" id="PR00625">
    <property type="entry name" value="JDOMAIN"/>
</dbReference>
<feature type="domain" description="J" evidence="2">
    <location>
        <begin position="8"/>
        <end position="76"/>
    </location>
</feature>
<evidence type="ECO:0000259" key="2">
    <source>
        <dbReference type="PROSITE" id="PS50076"/>
    </source>
</evidence>
<dbReference type="InterPro" id="IPR036869">
    <property type="entry name" value="J_dom_sf"/>
</dbReference>
<dbReference type="Proteomes" id="UP001304895">
    <property type="component" value="Unassembled WGS sequence"/>
</dbReference>
<evidence type="ECO:0000256" key="1">
    <source>
        <dbReference type="SAM" id="MobiDB-lite"/>
    </source>
</evidence>
<feature type="region of interest" description="Disordered" evidence="1">
    <location>
        <begin position="90"/>
        <end position="129"/>
    </location>
</feature>
<dbReference type="EMBL" id="MU853401">
    <property type="protein sequence ID" value="KAK4138533.1"/>
    <property type="molecule type" value="Genomic_DNA"/>
</dbReference>
<dbReference type="Gene3D" id="1.10.287.110">
    <property type="entry name" value="DnaJ domain"/>
    <property type="match status" value="1"/>
</dbReference>
<dbReference type="Pfam" id="PF00226">
    <property type="entry name" value="DnaJ"/>
    <property type="match status" value="1"/>
</dbReference>
<dbReference type="InterPro" id="IPR050817">
    <property type="entry name" value="DjlA_DnaK_co-chaperone"/>
</dbReference>
<dbReference type="CDD" id="cd06257">
    <property type="entry name" value="DnaJ"/>
    <property type="match status" value="1"/>
</dbReference>
<evidence type="ECO:0000313" key="3">
    <source>
        <dbReference type="EMBL" id="KAK4138533.1"/>
    </source>
</evidence>
<comment type="caution">
    <text evidence="3">The sequence shown here is derived from an EMBL/GenBank/DDBJ whole genome shotgun (WGS) entry which is preliminary data.</text>
</comment>
<dbReference type="SUPFAM" id="SSF46565">
    <property type="entry name" value="Chaperone J-domain"/>
    <property type="match status" value="1"/>
</dbReference>
<dbReference type="PANTHER" id="PTHR24074">
    <property type="entry name" value="CO-CHAPERONE PROTEIN DJLA"/>
    <property type="match status" value="1"/>
</dbReference>
<reference evidence="3" key="1">
    <citation type="journal article" date="2023" name="Mol. Phylogenet. Evol.">
        <title>Genome-scale phylogeny and comparative genomics of the fungal order Sordariales.</title>
        <authorList>
            <person name="Hensen N."/>
            <person name="Bonometti L."/>
            <person name="Westerberg I."/>
            <person name="Brannstrom I.O."/>
            <person name="Guillou S."/>
            <person name="Cros-Aarteil S."/>
            <person name="Calhoun S."/>
            <person name="Haridas S."/>
            <person name="Kuo A."/>
            <person name="Mondo S."/>
            <person name="Pangilinan J."/>
            <person name="Riley R."/>
            <person name="LaButti K."/>
            <person name="Andreopoulos B."/>
            <person name="Lipzen A."/>
            <person name="Chen C."/>
            <person name="Yan M."/>
            <person name="Daum C."/>
            <person name="Ng V."/>
            <person name="Clum A."/>
            <person name="Steindorff A."/>
            <person name="Ohm R.A."/>
            <person name="Martin F."/>
            <person name="Silar P."/>
            <person name="Natvig D.O."/>
            <person name="Lalanne C."/>
            <person name="Gautier V."/>
            <person name="Ament-Velasquez S.L."/>
            <person name="Kruys A."/>
            <person name="Hutchinson M.I."/>
            <person name="Powell A.J."/>
            <person name="Barry K."/>
            <person name="Miller A.N."/>
            <person name="Grigoriev I.V."/>
            <person name="Debuchy R."/>
            <person name="Gladieux P."/>
            <person name="Hiltunen Thoren M."/>
            <person name="Johannesson H."/>
        </authorList>
    </citation>
    <scope>NUCLEOTIDE SEQUENCE</scope>
    <source>
        <strain evidence="3">CBS 123565</strain>
    </source>
</reference>
<gene>
    <name evidence="3" type="ORF">BT67DRAFT_368955</name>
</gene>
<reference evidence="3" key="2">
    <citation type="submission" date="2023-05" db="EMBL/GenBank/DDBJ databases">
        <authorList>
            <consortium name="Lawrence Berkeley National Laboratory"/>
            <person name="Steindorff A."/>
            <person name="Hensen N."/>
            <person name="Bonometti L."/>
            <person name="Westerberg I."/>
            <person name="Brannstrom I.O."/>
            <person name="Guillou S."/>
            <person name="Cros-Aarteil S."/>
            <person name="Calhoun S."/>
            <person name="Haridas S."/>
            <person name="Kuo A."/>
            <person name="Mondo S."/>
            <person name="Pangilinan J."/>
            <person name="Riley R."/>
            <person name="Labutti K."/>
            <person name="Andreopoulos B."/>
            <person name="Lipzen A."/>
            <person name="Chen C."/>
            <person name="Yanf M."/>
            <person name="Daum C."/>
            <person name="Ng V."/>
            <person name="Clum A."/>
            <person name="Ohm R."/>
            <person name="Martin F."/>
            <person name="Silar P."/>
            <person name="Natvig D."/>
            <person name="Lalanne C."/>
            <person name="Gautier V."/>
            <person name="Ament-Velasquez S.L."/>
            <person name="Kruys A."/>
            <person name="Hutchinson M.I."/>
            <person name="Powell A.J."/>
            <person name="Barry K."/>
            <person name="Miller A.N."/>
            <person name="Grigoriev I.V."/>
            <person name="Debuchy R."/>
            <person name="Gladieux P."/>
            <person name="Thoren M.H."/>
            <person name="Johannesson H."/>
        </authorList>
    </citation>
    <scope>NUCLEOTIDE SEQUENCE</scope>
    <source>
        <strain evidence="3">CBS 123565</strain>
    </source>
</reference>
<dbReference type="SMART" id="SM00271">
    <property type="entry name" value="DnaJ"/>
    <property type="match status" value="1"/>
</dbReference>
<dbReference type="InterPro" id="IPR001623">
    <property type="entry name" value="DnaJ_domain"/>
</dbReference>
<dbReference type="PROSITE" id="PS50076">
    <property type="entry name" value="DNAJ_2"/>
    <property type="match status" value="1"/>
</dbReference>
<proteinExistence type="predicted"/>
<sequence length="206" mass="23127">MTTALPADPWKALGVDRDADKGEIRAAYKKLVLQCHPDKVQDPTLKALKQNDMPLADSPPRVSRSNTAPHSYDRHIPSLARTQTYLAASAVDGQRPPAEFFDDYASEDERERHRRRSRRGTRSPAPEPVRYKVDGVKTSKLDAPYAYGESPTSRRRHDFEAHSPSTYAGVPFKVKESRNYGPSEIIYTAYDQPAYYSGDGYNPVVA</sequence>
<feature type="region of interest" description="Disordered" evidence="1">
    <location>
        <begin position="40"/>
        <end position="73"/>
    </location>
</feature>
<protein>
    <recommendedName>
        <fullName evidence="2">J domain-containing protein</fullName>
    </recommendedName>
</protein>